<accession>A0AAV3Q7N7</accession>
<reference evidence="1 2" key="1">
    <citation type="submission" date="2024-01" db="EMBL/GenBank/DDBJ databases">
        <title>The complete chloroplast genome sequence of Lithospermum erythrorhizon: insights into the phylogenetic relationship among Boraginaceae species and the maternal lineages of purple gromwells.</title>
        <authorList>
            <person name="Okada T."/>
            <person name="Watanabe K."/>
        </authorList>
    </citation>
    <scope>NUCLEOTIDE SEQUENCE [LARGE SCALE GENOMIC DNA]</scope>
</reference>
<sequence>MTAHRMLGEKGSNPANLVLVPCLVCPTILAERTSTCHRKAAMASWGGAGALHLLSRLHGDFVAPRLISPPHQGVWV</sequence>
<evidence type="ECO:0008006" key="3">
    <source>
        <dbReference type="Google" id="ProtNLM"/>
    </source>
</evidence>
<organism evidence="1 2">
    <name type="scientific">Lithospermum erythrorhizon</name>
    <name type="common">Purple gromwell</name>
    <name type="synonym">Lithospermum officinale var. erythrorhizon</name>
    <dbReference type="NCBI Taxonomy" id="34254"/>
    <lineage>
        <taxon>Eukaryota</taxon>
        <taxon>Viridiplantae</taxon>
        <taxon>Streptophyta</taxon>
        <taxon>Embryophyta</taxon>
        <taxon>Tracheophyta</taxon>
        <taxon>Spermatophyta</taxon>
        <taxon>Magnoliopsida</taxon>
        <taxon>eudicotyledons</taxon>
        <taxon>Gunneridae</taxon>
        <taxon>Pentapetalae</taxon>
        <taxon>asterids</taxon>
        <taxon>lamiids</taxon>
        <taxon>Boraginales</taxon>
        <taxon>Boraginaceae</taxon>
        <taxon>Boraginoideae</taxon>
        <taxon>Lithospermeae</taxon>
        <taxon>Lithospermum</taxon>
    </lineage>
</organism>
<comment type="caution">
    <text evidence="1">The sequence shown here is derived from an EMBL/GenBank/DDBJ whole genome shotgun (WGS) entry which is preliminary data.</text>
</comment>
<keyword evidence="2" id="KW-1185">Reference proteome</keyword>
<dbReference type="AlphaFoldDB" id="A0AAV3Q7N7"/>
<evidence type="ECO:0000313" key="1">
    <source>
        <dbReference type="EMBL" id="GAA0160069.1"/>
    </source>
</evidence>
<dbReference type="Proteomes" id="UP001454036">
    <property type="component" value="Unassembled WGS sequence"/>
</dbReference>
<proteinExistence type="predicted"/>
<protein>
    <recommendedName>
        <fullName evidence="3">Secreted protein</fullName>
    </recommendedName>
</protein>
<dbReference type="EMBL" id="BAABME010003770">
    <property type="protein sequence ID" value="GAA0160069.1"/>
    <property type="molecule type" value="Genomic_DNA"/>
</dbReference>
<evidence type="ECO:0000313" key="2">
    <source>
        <dbReference type="Proteomes" id="UP001454036"/>
    </source>
</evidence>
<name>A0AAV3Q7N7_LITER</name>
<gene>
    <name evidence="1" type="ORF">LIER_16707</name>
</gene>